<reference evidence="2 3" key="1">
    <citation type="journal article" date="2022" name="G3 (Bethesda)">
        <title>Whole-genome sequence and methylome profiling of the almond [Prunus dulcis (Mill.) D.A. Webb] cultivar 'Nonpareil'.</title>
        <authorList>
            <person name="D'Amico-Willman K.M."/>
            <person name="Ouma W.Z."/>
            <person name="Meulia T."/>
            <person name="Sideli G.M."/>
            <person name="Gradziel T.M."/>
            <person name="Fresnedo-Ramirez J."/>
        </authorList>
    </citation>
    <scope>NUCLEOTIDE SEQUENCE [LARGE SCALE GENOMIC DNA]</scope>
    <source>
        <strain evidence="2">Clone GOH B32 T37-40</strain>
    </source>
</reference>
<evidence type="ECO:0000313" key="3">
    <source>
        <dbReference type="Proteomes" id="UP001054821"/>
    </source>
</evidence>
<evidence type="ECO:0000256" key="1">
    <source>
        <dbReference type="SAM" id="Phobius"/>
    </source>
</evidence>
<keyword evidence="1" id="KW-1133">Transmembrane helix</keyword>
<proteinExistence type="predicted"/>
<dbReference type="PANTHER" id="PTHR37224">
    <property type="entry name" value="OS02G0804400 PROTEIN"/>
    <property type="match status" value="1"/>
</dbReference>
<sequence>MKVMELDDLEYLGKVVAGSIVAAAVIKYGSIVFPEITRPNIVQALIMILTPVIVAILLLIKQSRAEGRS</sequence>
<keyword evidence="3" id="KW-1185">Reference proteome</keyword>
<organism evidence="2 3">
    <name type="scientific">Prunus dulcis</name>
    <name type="common">Almond</name>
    <name type="synonym">Amygdalus dulcis</name>
    <dbReference type="NCBI Taxonomy" id="3755"/>
    <lineage>
        <taxon>Eukaryota</taxon>
        <taxon>Viridiplantae</taxon>
        <taxon>Streptophyta</taxon>
        <taxon>Embryophyta</taxon>
        <taxon>Tracheophyta</taxon>
        <taxon>Spermatophyta</taxon>
        <taxon>Magnoliopsida</taxon>
        <taxon>eudicotyledons</taxon>
        <taxon>Gunneridae</taxon>
        <taxon>Pentapetalae</taxon>
        <taxon>rosids</taxon>
        <taxon>fabids</taxon>
        <taxon>Rosales</taxon>
        <taxon>Rosaceae</taxon>
        <taxon>Amygdaloideae</taxon>
        <taxon>Amygdaleae</taxon>
        <taxon>Prunus</taxon>
    </lineage>
</organism>
<feature type="transmembrane region" description="Helical" evidence="1">
    <location>
        <begin position="41"/>
        <end position="60"/>
    </location>
</feature>
<comment type="caution">
    <text evidence="2">The sequence shown here is derived from an EMBL/GenBank/DDBJ whole genome shotgun (WGS) entry which is preliminary data.</text>
</comment>
<accession>A0AAD4W5T3</accession>
<dbReference type="Proteomes" id="UP001054821">
    <property type="component" value="Chromosome 3"/>
</dbReference>
<dbReference type="EMBL" id="JAJFAZ020000003">
    <property type="protein sequence ID" value="KAI5337430.1"/>
    <property type="molecule type" value="Genomic_DNA"/>
</dbReference>
<name>A0AAD4W5T3_PRUDU</name>
<gene>
    <name evidence="2" type="ORF">L3X38_016701</name>
</gene>
<protein>
    <submittedName>
        <fullName evidence="2">Uncharacterized protein</fullName>
    </submittedName>
</protein>
<keyword evidence="1" id="KW-0472">Membrane</keyword>
<evidence type="ECO:0000313" key="2">
    <source>
        <dbReference type="EMBL" id="KAI5337430.1"/>
    </source>
</evidence>
<feature type="transmembrane region" description="Helical" evidence="1">
    <location>
        <begin position="12"/>
        <end position="29"/>
    </location>
</feature>
<dbReference type="AlphaFoldDB" id="A0AAD4W5T3"/>
<keyword evidence="1" id="KW-0812">Transmembrane</keyword>